<proteinExistence type="inferred from homology"/>
<protein>
    <submittedName>
        <fullName evidence="11">Cytochrome C oxidase subunit I</fullName>
    </submittedName>
</protein>
<evidence type="ECO:0000256" key="5">
    <source>
        <dbReference type="ARBA" id="ARBA00022989"/>
    </source>
</evidence>
<feature type="transmembrane region" description="Helical" evidence="9">
    <location>
        <begin position="175"/>
        <end position="196"/>
    </location>
</feature>
<feature type="transmembrane region" description="Helical" evidence="9">
    <location>
        <begin position="321"/>
        <end position="340"/>
    </location>
</feature>
<dbReference type="SUPFAM" id="SSF81442">
    <property type="entry name" value="Cytochrome c oxidase subunit I-like"/>
    <property type="match status" value="1"/>
</dbReference>
<reference evidence="11" key="1">
    <citation type="journal article" date="2020" name="mSystems">
        <title>Genome- and Community-Level Interaction Insights into Carbon Utilization and Element Cycling Functions of Hydrothermarchaeota in Hydrothermal Sediment.</title>
        <authorList>
            <person name="Zhou Z."/>
            <person name="Liu Y."/>
            <person name="Xu W."/>
            <person name="Pan J."/>
            <person name="Luo Z.H."/>
            <person name="Li M."/>
        </authorList>
    </citation>
    <scope>NUCLEOTIDE SEQUENCE [LARGE SCALE GENOMIC DNA]</scope>
    <source>
        <strain evidence="11">SpSt-289</strain>
    </source>
</reference>
<sequence>MVRGIIGYFVGLVIGMAVVVISRLALGMSAWDQEAGWVGGIIFAMIGFMLAVGSLSDWLKWTRGVETPFHHGPPVGKPAWTRYFSVDYNHKVIGIQYGVTGFLLLIIGGSFALVFRAELADSGISFLQPGTYNTFLSMHAWVALASILLGVGGLANYLVPLMIGAEDMAFPRLNAFAYWINVPAILTLMISMLFGWDSGWTAYPPLSLRGPVGYQMVFWAIFGIGLSSILGSLNLIVTMLTMRPKGMTLFRMPIFCWAILATSIIQLTATQLIGLAFLMLSFERSLGMPFFNPLYNALGENIGGQPLLFQHLFWFYSHPAVYVFVLPGLGVISELLPVFARKPLFGYRWIALSSLAIALVGFLVWGHHMFTSGYGEYLRVVFMISTLLVAVPTGVKFFSWLGTLWGGRLTFPTPMLFTLGAISVFLIGGLSGPILATAATDLFLHDSYFVVGHFHATIFGGFVFPFFAAIYYWYPKITGRMYNETLGKIHFWLMTPGFWVMSLAQMTAGTMGMRRRIADYDPALGVEPVHLLITLAGFVIAFSILLMIYNLFVSAEVGALAGNNPWRSRSPEWQIPSPVPEHSYARPITVVGEPYDYGLAGSTYVAMAGAGDD</sequence>
<feature type="transmembrane region" description="Helical" evidence="9">
    <location>
        <begin position="254"/>
        <end position="282"/>
    </location>
</feature>
<name>A0A7C1JWH9_9CHLR</name>
<feature type="transmembrane region" description="Helical" evidence="9">
    <location>
        <begin position="448"/>
        <end position="474"/>
    </location>
</feature>
<dbReference type="InterPro" id="IPR036927">
    <property type="entry name" value="Cyt_c_oxase-like_su1_sf"/>
</dbReference>
<evidence type="ECO:0000256" key="1">
    <source>
        <dbReference type="ARBA" id="ARBA00004141"/>
    </source>
</evidence>
<dbReference type="InterPro" id="IPR000883">
    <property type="entry name" value="Cyt_C_Oxase_1"/>
</dbReference>
<keyword evidence="3 8" id="KW-0812">Transmembrane</keyword>
<feature type="transmembrane region" description="Helical" evidence="9">
    <location>
        <begin position="216"/>
        <end position="242"/>
    </location>
</feature>
<dbReference type="PANTHER" id="PTHR10422:SF18">
    <property type="entry name" value="CYTOCHROME C OXIDASE SUBUNIT 1"/>
    <property type="match status" value="1"/>
</dbReference>
<comment type="function">
    <text evidence="7">Cytochrome c oxidase is the component of the respiratory chain that catalyzes the reduction of oxygen to water. Subunits 1-3 form the functional core of the enzyme complex. CO I is the catalytic subunit of the enzyme. Electrons originating in cytochrome c are transferred via the copper A center of subunit 2 and heme A of subunit 1 to the bimetallic center formed by heme A3 and copper B.</text>
</comment>
<accession>A0A7C1JWH9</accession>
<dbReference type="PRINTS" id="PR01165">
    <property type="entry name" value="CYCOXIDASEI"/>
</dbReference>
<feature type="transmembrane region" description="Helical" evidence="9">
    <location>
        <begin position="489"/>
        <end position="508"/>
    </location>
</feature>
<feature type="transmembrane region" description="Helical" evidence="9">
    <location>
        <begin position="135"/>
        <end position="163"/>
    </location>
</feature>
<evidence type="ECO:0000256" key="7">
    <source>
        <dbReference type="ARBA" id="ARBA00025218"/>
    </source>
</evidence>
<dbReference type="Gene3D" id="1.20.210.10">
    <property type="entry name" value="Cytochrome c oxidase-like, subunit I domain"/>
    <property type="match status" value="1"/>
</dbReference>
<evidence type="ECO:0000256" key="4">
    <source>
        <dbReference type="ARBA" id="ARBA00022982"/>
    </source>
</evidence>
<evidence type="ECO:0000256" key="8">
    <source>
        <dbReference type="RuleBase" id="RU000370"/>
    </source>
</evidence>
<evidence type="ECO:0000259" key="10">
    <source>
        <dbReference type="PROSITE" id="PS50855"/>
    </source>
</evidence>
<dbReference type="GO" id="GO:0009060">
    <property type="term" value="P:aerobic respiration"/>
    <property type="evidence" value="ECO:0007669"/>
    <property type="project" value="InterPro"/>
</dbReference>
<dbReference type="AlphaFoldDB" id="A0A7C1JWH9"/>
<feature type="transmembrane region" description="Helical" evidence="9">
    <location>
        <begin position="415"/>
        <end position="436"/>
    </location>
</feature>
<dbReference type="Pfam" id="PF00115">
    <property type="entry name" value="COX1"/>
    <property type="match status" value="1"/>
</dbReference>
<feature type="transmembrane region" description="Helical" evidence="9">
    <location>
        <begin position="377"/>
        <end position="395"/>
    </location>
</feature>
<keyword evidence="2 8" id="KW-0679">Respiratory chain</keyword>
<dbReference type="GO" id="GO:0022904">
    <property type="term" value="P:respiratory electron transport chain"/>
    <property type="evidence" value="ECO:0007669"/>
    <property type="project" value="TreeGrafter"/>
</dbReference>
<feature type="transmembrane region" description="Helical" evidence="9">
    <location>
        <begin position="7"/>
        <end position="31"/>
    </location>
</feature>
<organism evidence="11">
    <name type="scientific">Caldilinea aerophila</name>
    <dbReference type="NCBI Taxonomy" id="133453"/>
    <lineage>
        <taxon>Bacteria</taxon>
        <taxon>Bacillati</taxon>
        <taxon>Chloroflexota</taxon>
        <taxon>Caldilineae</taxon>
        <taxon>Caldilineales</taxon>
        <taxon>Caldilineaceae</taxon>
        <taxon>Caldilinea</taxon>
    </lineage>
</organism>
<feature type="transmembrane region" description="Helical" evidence="9">
    <location>
        <begin position="529"/>
        <end position="552"/>
    </location>
</feature>
<dbReference type="InterPro" id="IPR023616">
    <property type="entry name" value="Cyt_c_oxase-like_su1_dom"/>
</dbReference>
<dbReference type="PANTHER" id="PTHR10422">
    <property type="entry name" value="CYTOCHROME C OXIDASE SUBUNIT 1"/>
    <property type="match status" value="1"/>
</dbReference>
<comment type="caution">
    <text evidence="11">The sequence shown here is derived from an EMBL/GenBank/DDBJ whole genome shotgun (WGS) entry which is preliminary data.</text>
</comment>
<keyword evidence="8" id="KW-0408">Iron</keyword>
<keyword evidence="8" id="KW-0813">Transport</keyword>
<keyword evidence="8" id="KW-0349">Heme</keyword>
<evidence type="ECO:0000256" key="2">
    <source>
        <dbReference type="ARBA" id="ARBA00022660"/>
    </source>
</evidence>
<dbReference type="GO" id="GO:0020037">
    <property type="term" value="F:heme binding"/>
    <property type="evidence" value="ECO:0007669"/>
    <property type="project" value="InterPro"/>
</dbReference>
<keyword evidence="4 8" id="KW-0249">Electron transport</keyword>
<dbReference type="PROSITE" id="PS00077">
    <property type="entry name" value="COX1_CUB"/>
    <property type="match status" value="1"/>
</dbReference>
<dbReference type="GO" id="GO:0004129">
    <property type="term" value="F:cytochrome-c oxidase activity"/>
    <property type="evidence" value="ECO:0007669"/>
    <property type="project" value="InterPro"/>
</dbReference>
<gene>
    <name evidence="11" type="ORF">ENQ20_08125</name>
</gene>
<dbReference type="PROSITE" id="PS50855">
    <property type="entry name" value="COX1"/>
    <property type="match status" value="1"/>
</dbReference>
<evidence type="ECO:0000256" key="3">
    <source>
        <dbReference type="ARBA" id="ARBA00022692"/>
    </source>
</evidence>
<dbReference type="GO" id="GO:0016020">
    <property type="term" value="C:membrane"/>
    <property type="evidence" value="ECO:0007669"/>
    <property type="project" value="UniProtKB-SubCell"/>
</dbReference>
<feature type="transmembrane region" description="Helical" evidence="9">
    <location>
        <begin position="37"/>
        <end position="55"/>
    </location>
</feature>
<keyword evidence="5 9" id="KW-1133">Transmembrane helix</keyword>
<keyword evidence="8" id="KW-0479">Metal-binding</keyword>
<feature type="domain" description="Cytochrome oxidase subunit I profile" evidence="10">
    <location>
        <begin position="74"/>
        <end position="592"/>
    </location>
</feature>
<keyword evidence="6 9" id="KW-0472">Membrane</keyword>
<comment type="subcellular location">
    <subcellularLocation>
        <location evidence="1">Membrane</location>
        <topology evidence="1">Multi-pass membrane protein</topology>
    </subcellularLocation>
</comment>
<evidence type="ECO:0000313" key="11">
    <source>
        <dbReference type="EMBL" id="HDX31448.1"/>
    </source>
</evidence>
<dbReference type="InterPro" id="IPR023615">
    <property type="entry name" value="Cyt_c_Oxase_su1_BS"/>
</dbReference>
<evidence type="ECO:0000256" key="6">
    <source>
        <dbReference type="ARBA" id="ARBA00023136"/>
    </source>
</evidence>
<dbReference type="GO" id="GO:0015990">
    <property type="term" value="P:electron transport coupled proton transport"/>
    <property type="evidence" value="ECO:0007669"/>
    <property type="project" value="TreeGrafter"/>
</dbReference>
<dbReference type="EMBL" id="DSMG01000084">
    <property type="protein sequence ID" value="HDX31448.1"/>
    <property type="molecule type" value="Genomic_DNA"/>
</dbReference>
<comment type="similarity">
    <text evidence="8">Belongs to the heme-copper respiratory oxidase family.</text>
</comment>
<feature type="transmembrane region" description="Helical" evidence="9">
    <location>
        <begin position="346"/>
        <end position="365"/>
    </location>
</feature>
<feature type="transmembrane region" description="Helical" evidence="9">
    <location>
        <begin position="92"/>
        <end position="115"/>
    </location>
</feature>
<evidence type="ECO:0000256" key="9">
    <source>
        <dbReference type="SAM" id="Phobius"/>
    </source>
</evidence>